<dbReference type="Pfam" id="PF07876">
    <property type="entry name" value="Dabb"/>
    <property type="match status" value="2"/>
</dbReference>
<dbReference type="InterPro" id="IPR044662">
    <property type="entry name" value="HS1/DABB1-like"/>
</dbReference>
<name>A0AA88AJE2_FICCA</name>
<sequence>MTMCLRLRPSSTFPTRFSRPFSSPKHRLNLNPIPNPFLSFKTPSRTLHFSTKITMSSSSQTIEHIVLFKVKDDTDQSKVSAMISGLNGLTSLDSVLHLSAGPLLRNRSSSFNFTHLLHSRYKSKDDLSSYSQHPSHLSVVKESVLPICDDIMAVDWVADDLQGPLSLPLGSALRVSFLKLKESSGEGAKCEVLEAIKGIKNSFSQIAQLSVGENFSPARAKGFSIASLAVFPGTSELEAVDSDQELVNAQKEKVRDNLESVIVVDYVVSLTQPASL</sequence>
<dbReference type="PANTHER" id="PTHR33178:SF3">
    <property type="entry name" value="STRESS-RESPONSE A_B BARREL DOMAIN-CONTAINING PROTEIN UP3"/>
    <property type="match status" value="1"/>
</dbReference>
<dbReference type="InterPro" id="IPR013097">
    <property type="entry name" value="Dabb"/>
</dbReference>
<gene>
    <name evidence="3" type="ORF">TIFTF001_022177</name>
</gene>
<dbReference type="AlphaFoldDB" id="A0AA88AJE2"/>
<evidence type="ECO:0000313" key="3">
    <source>
        <dbReference type="EMBL" id="GMN53025.1"/>
    </source>
</evidence>
<dbReference type="EMBL" id="BTGU01000044">
    <property type="protein sequence ID" value="GMN53025.1"/>
    <property type="molecule type" value="Genomic_DNA"/>
</dbReference>
<evidence type="ECO:0000313" key="4">
    <source>
        <dbReference type="Proteomes" id="UP001187192"/>
    </source>
</evidence>
<reference evidence="3" key="1">
    <citation type="submission" date="2023-07" db="EMBL/GenBank/DDBJ databases">
        <title>draft genome sequence of fig (Ficus carica).</title>
        <authorList>
            <person name="Takahashi T."/>
            <person name="Nishimura K."/>
        </authorList>
    </citation>
    <scope>NUCLEOTIDE SEQUENCE</scope>
</reference>
<dbReference type="Gene3D" id="3.30.70.100">
    <property type="match status" value="2"/>
</dbReference>
<dbReference type="Proteomes" id="UP001187192">
    <property type="component" value="Unassembled WGS sequence"/>
</dbReference>
<feature type="domain" description="Stress-response A/B barrel" evidence="2">
    <location>
        <begin position="62"/>
        <end position="156"/>
    </location>
</feature>
<dbReference type="SUPFAM" id="SSF54909">
    <property type="entry name" value="Dimeric alpha+beta barrel"/>
    <property type="match status" value="2"/>
</dbReference>
<keyword evidence="4" id="KW-1185">Reference proteome</keyword>
<dbReference type="PROSITE" id="PS51502">
    <property type="entry name" value="S_R_A_B_BARREL"/>
    <property type="match status" value="2"/>
</dbReference>
<protein>
    <recommendedName>
        <fullName evidence="2">Stress-response A/B barrel domain-containing protein</fullName>
    </recommendedName>
</protein>
<evidence type="ECO:0000256" key="1">
    <source>
        <dbReference type="ARBA" id="ARBA00011738"/>
    </source>
</evidence>
<dbReference type="InterPro" id="IPR011008">
    <property type="entry name" value="Dimeric_a/b-barrel"/>
</dbReference>
<accession>A0AA88AJE2</accession>
<comment type="subunit">
    <text evidence="1">Homodimer.</text>
</comment>
<proteinExistence type="predicted"/>
<dbReference type="PANTHER" id="PTHR33178">
    <property type="match status" value="1"/>
</dbReference>
<feature type="domain" description="Stress-response A/B barrel" evidence="2">
    <location>
        <begin position="172"/>
        <end position="266"/>
    </location>
</feature>
<evidence type="ECO:0000259" key="2">
    <source>
        <dbReference type="PROSITE" id="PS51502"/>
    </source>
</evidence>
<organism evidence="3 4">
    <name type="scientific">Ficus carica</name>
    <name type="common">Common fig</name>
    <dbReference type="NCBI Taxonomy" id="3494"/>
    <lineage>
        <taxon>Eukaryota</taxon>
        <taxon>Viridiplantae</taxon>
        <taxon>Streptophyta</taxon>
        <taxon>Embryophyta</taxon>
        <taxon>Tracheophyta</taxon>
        <taxon>Spermatophyta</taxon>
        <taxon>Magnoliopsida</taxon>
        <taxon>eudicotyledons</taxon>
        <taxon>Gunneridae</taxon>
        <taxon>Pentapetalae</taxon>
        <taxon>rosids</taxon>
        <taxon>fabids</taxon>
        <taxon>Rosales</taxon>
        <taxon>Moraceae</taxon>
        <taxon>Ficeae</taxon>
        <taxon>Ficus</taxon>
    </lineage>
</organism>
<comment type="caution">
    <text evidence="3">The sequence shown here is derived from an EMBL/GenBank/DDBJ whole genome shotgun (WGS) entry which is preliminary data.</text>
</comment>
<dbReference type="SMART" id="SM00886">
    <property type="entry name" value="Dabb"/>
    <property type="match status" value="2"/>
</dbReference>